<dbReference type="GO" id="GO:0003700">
    <property type="term" value="F:DNA-binding transcription factor activity"/>
    <property type="evidence" value="ECO:0007669"/>
    <property type="project" value="InterPro"/>
</dbReference>
<feature type="region of interest" description="Disordered" evidence="2">
    <location>
        <begin position="1"/>
        <end position="36"/>
    </location>
</feature>
<dbReference type="Proteomes" id="UP000288859">
    <property type="component" value="Unassembled WGS sequence"/>
</dbReference>
<dbReference type="CDD" id="cd14688">
    <property type="entry name" value="bZIP_YAP"/>
    <property type="match status" value="1"/>
</dbReference>
<dbReference type="AlphaFoldDB" id="A0A438MXA2"/>
<sequence>MDESTPAKVKPRRRDPDDTRAERKRIQDRLAQRATRERTKNRIAYLEERLSSLESGDKQGEIASLTRIIDNLRQDNNRLRNALLKMRTNIDQAILTTEDQSRNVAPETKPCGCGAKTDCSCAQSPYHLSESFNPKSERLGSISTESDTTEVINGHSVGVNLNISAPCPDTINHFTGLEDFFDFSPTSLLETFEMGPTAWSHTSPSPFDFHFPTTETSTRVVPDLDKWDVSNGAFISCLNTVKRRKDSASTSSPDLHVPFKAAIWGWDNVGPEAQHPVWAALRQVDQQVFGTWTSKAQRVALMYVCQTLIQYREHLTKENLDRVPVFLRPRPSQESIQHPAVIDFLVWPGLRDRLVFEHRKYTSTGAFSAAFVANFNFYWPYSDRDIFAYSPEHNRYEISKIFLEHAYNFKNWTMKPGFFKKFPEMQHDIAATEEPVEFPRPSWNV</sequence>
<dbReference type="EMBL" id="NAJM01000047">
    <property type="protein sequence ID" value="RVX67543.1"/>
    <property type="molecule type" value="Genomic_DNA"/>
</dbReference>
<keyword evidence="1" id="KW-0175">Coiled coil</keyword>
<dbReference type="VEuPathDB" id="FungiDB:PV10_03465"/>
<reference evidence="3 4" key="1">
    <citation type="submission" date="2017-03" db="EMBL/GenBank/DDBJ databases">
        <title>Genomes of endolithic fungi from Antarctica.</title>
        <authorList>
            <person name="Coleine C."/>
            <person name="Masonjones S."/>
            <person name="Stajich J.E."/>
        </authorList>
    </citation>
    <scope>NUCLEOTIDE SEQUENCE [LARGE SCALE GENOMIC DNA]</scope>
    <source>
        <strain evidence="3 4">CCFEE 6314</strain>
    </source>
</reference>
<organism evidence="3 4">
    <name type="scientific">Exophiala mesophila</name>
    <name type="common">Black yeast-like fungus</name>
    <dbReference type="NCBI Taxonomy" id="212818"/>
    <lineage>
        <taxon>Eukaryota</taxon>
        <taxon>Fungi</taxon>
        <taxon>Dikarya</taxon>
        <taxon>Ascomycota</taxon>
        <taxon>Pezizomycotina</taxon>
        <taxon>Eurotiomycetes</taxon>
        <taxon>Chaetothyriomycetidae</taxon>
        <taxon>Chaetothyriales</taxon>
        <taxon>Herpotrichiellaceae</taxon>
        <taxon>Exophiala</taxon>
    </lineage>
</organism>
<gene>
    <name evidence="3" type="ORF">B0A52_08896</name>
</gene>
<dbReference type="OrthoDB" id="5086080at2759"/>
<comment type="caution">
    <text evidence="3">The sequence shown here is derived from an EMBL/GenBank/DDBJ whole genome shotgun (WGS) entry which is preliminary data.</text>
</comment>
<name>A0A438MXA2_EXOME</name>
<feature type="coiled-coil region" evidence="1">
    <location>
        <begin position="36"/>
        <end position="89"/>
    </location>
</feature>
<evidence type="ECO:0000313" key="3">
    <source>
        <dbReference type="EMBL" id="RVX67543.1"/>
    </source>
</evidence>
<proteinExistence type="predicted"/>
<dbReference type="Pfam" id="PF11905">
    <property type="entry name" value="DUF3425"/>
    <property type="match status" value="1"/>
</dbReference>
<evidence type="ECO:0000256" key="2">
    <source>
        <dbReference type="SAM" id="MobiDB-lite"/>
    </source>
</evidence>
<dbReference type="SUPFAM" id="SSF57959">
    <property type="entry name" value="Leucine zipper domain"/>
    <property type="match status" value="1"/>
</dbReference>
<protein>
    <recommendedName>
        <fullName evidence="5">BZIP domain-containing protein</fullName>
    </recommendedName>
</protein>
<evidence type="ECO:0008006" key="5">
    <source>
        <dbReference type="Google" id="ProtNLM"/>
    </source>
</evidence>
<dbReference type="PANTHER" id="PTHR37012">
    <property type="entry name" value="B-ZIP TRANSCRIPTION FACTOR (EUROFUNG)-RELATED"/>
    <property type="match status" value="1"/>
</dbReference>
<dbReference type="PANTHER" id="PTHR37012:SF7">
    <property type="entry name" value="B-ZIP TRANSCRIPTION FACTOR (EUROFUNG)-RELATED"/>
    <property type="match status" value="1"/>
</dbReference>
<evidence type="ECO:0000313" key="4">
    <source>
        <dbReference type="Proteomes" id="UP000288859"/>
    </source>
</evidence>
<dbReference type="InterPro" id="IPR046347">
    <property type="entry name" value="bZIP_sf"/>
</dbReference>
<feature type="compositionally biased region" description="Basic and acidic residues" evidence="2">
    <location>
        <begin position="14"/>
        <end position="36"/>
    </location>
</feature>
<dbReference type="Gene3D" id="1.20.5.170">
    <property type="match status" value="1"/>
</dbReference>
<evidence type="ECO:0000256" key="1">
    <source>
        <dbReference type="SAM" id="Coils"/>
    </source>
</evidence>
<accession>A0A438MXA2</accession>
<dbReference type="InterPro" id="IPR021833">
    <property type="entry name" value="DUF3425"/>
</dbReference>